<dbReference type="Gene3D" id="3.30.420.10">
    <property type="entry name" value="Ribonuclease H-like superfamily/Ribonuclease H"/>
    <property type="match status" value="1"/>
</dbReference>
<sequence length="342" mass="38857">MKVNVLVAAAMVITSVNASGRGRPRGLLKQGDGSGLESEAPFGLKVYPLFLQKRPAHDSDTPQVPEPIEKDLICNPLLLELAVAWTDIDVFNYKFETQDERFCKLIMGQNTGEISDGLDVTDDEEGKEVALRAVAIQKYIKENPGDIPRLQEIQAEYISLEKVYREIWAKLKKSKESAFLSEGVQEFEKLEKIRHHATTPYHPQTNGDMEPIPETHDSTEFTVREFDELGQHRAAAYHRSKAQAEVMRRRNGGNAGSEDYCFKVAEMVKLKHHSKVEFEFDWKRPYFIADRGYPGTYWLMEPSGCQLDSTTNETDIAPWLHNSEANTFFFNGTNHGIWESSP</sequence>
<gene>
    <name evidence="2" type="ORF">BASA50_006460</name>
</gene>
<evidence type="ECO:0008006" key="4">
    <source>
        <dbReference type="Google" id="ProtNLM"/>
    </source>
</evidence>
<evidence type="ECO:0000313" key="3">
    <source>
        <dbReference type="Proteomes" id="UP001648503"/>
    </source>
</evidence>
<name>A0ABQ8F9I2_9FUNG</name>
<accession>A0ABQ8F9I2</accession>
<dbReference type="InterPro" id="IPR012337">
    <property type="entry name" value="RNaseH-like_sf"/>
</dbReference>
<feature type="chain" id="PRO_5046930186" description="DDE Tnp4 domain-containing protein" evidence="1">
    <location>
        <begin position="19"/>
        <end position="342"/>
    </location>
</feature>
<reference evidence="2 3" key="1">
    <citation type="submission" date="2021-02" db="EMBL/GenBank/DDBJ databases">
        <title>Variation within the Batrachochytrium salamandrivorans European outbreak.</title>
        <authorList>
            <person name="Kelly M."/>
            <person name="Pasmans F."/>
            <person name="Shea T.P."/>
            <person name="Munoz J.F."/>
            <person name="Carranza S."/>
            <person name="Cuomo C.A."/>
            <person name="Martel A."/>
        </authorList>
    </citation>
    <scope>NUCLEOTIDE SEQUENCE [LARGE SCALE GENOMIC DNA]</scope>
    <source>
        <strain evidence="2 3">AMFP18/2</strain>
    </source>
</reference>
<dbReference type="InterPro" id="IPR036397">
    <property type="entry name" value="RNaseH_sf"/>
</dbReference>
<feature type="signal peptide" evidence="1">
    <location>
        <begin position="1"/>
        <end position="18"/>
    </location>
</feature>
<evidence type="ECO:0000256" key="1">
    <source>
        <dbReference type="SAM" id="SignalP"/>
    </source>
</evidence>
<evidence type="ECO:0000313" key="2">
    <source>
        <dbReference type="EMBL" id="KAH6594511.1"/>
    </source>
</evidence>
<comment type="caution">
    <text evidence="2">The sequence shown here is derived from an EMBL/GenBank/DDBJ whole genome shotgun (WGS) entry which is preliminary data.</text>
</comment>
<protein>
    <recommendedName>
        <fullName evidence="4">DDE Tnp4 domain-containing protein</fullName>
    </recommendedName>
</protein>
<organism evidence="2 3">
    <name type="scientific">Batrachochytrium salamandrivorans</name>
    <dbReference type="NCBI Taxonomy" id="1357716"/>
    <lineage>
        <taxon>Eukaryota</taxon>
        <taxon>Fungi</taxon>
        <taxon>Fungi incertae sedis</taxon>
        <taxon>Chytridiomycota</taxon>
        <taxon>Chytridiomycota incertae sedis</taxon>
        <taxon>Chytridiomycetes</taxon>
        <taxon>Rhizophydiales</taxon>
        <taxon>Rhizophydiales incertae sedis</taxon>
        <taxon>Batrachochytrium</taxon>
    </lineage>
</organism>
<dbReference type="SUPFAM" id="SSF53098">
    <property type="entry name" value="Ribonuclease H-like"/>
    <property type="match status" value="1"/>
</dbReference>
<proteinExistence type="predicted"/>
<dbReference type="EMBL" id="JAFCIX010000332">
    <property type="protein sequence ID" value="KAH6594511.1"/>
    <property type="molecule type" value="Genomic_DNA"/>
</dbReference>
<keyword evidence="1" id="KW-0732">Signal</keyword>
<dbReference type="Proteomes" id="UP001648503">
    <property type="component" value="Unassembled WGS sequence"/>
</dbReference>
<keyword evidence="3" id="KW-1185">Reference proteome</keyword>